<sequence length="149" mass="15321">MTQRDNFIKDADLDALFAQARDVVQADTVPLSDAFMARVLADADAQQDAMGAGLPAWAQSAPPEVAPQRGSWITSVLDLVGGWRGGAGLATATVMGLAVGLGAPTTVTQLASGSWSSAEVSDTTQTTTQSASYALDDLVPSFYDLAAEG</sequence>
<proteinExistence type="predicted"/>
<evidence type="ECO:0000313" key="2">
    <source>
        <dbReference type="Proteomes" id="UP000193307"/>
    </source>
</evidence>
<reference evidence="1 2" key="1">
    <citation type="submission" date="2017-03" db="EMBL/GenBank/DDBJ databases">
        <authorList>
            <person name="Afonso C.L."/>
            <person name="Miller P.J."/>
            <person name="Scott M.A."/>
            <person name="Spackman E."/>
            <person name="Goraichik I."/>
            <person name="Dimitrov K.M."/>
            <person name="Suarez D.L."/>
            <person name="Swayne D.E."/>
        </authorList>
    </citation>
    <scope>NUCLEOTIDE SEQUENCE [LARGE SCALE GENOMIC DNA]</scope>
    <source>
        <strain evidence="1 2">CECT 7971</strain>
    </source>
</reference>
<evidence type="ECO:0008006" key="3">
    <source>
        <dbReference type="Google" id="ProtNLM"/>
    </source>
</evidence>
<name>A0A1Y5SM25_9RHOB</name>
<dbReference type="STRING" id="658057.SAMN04488032_10485"/>
<evidence type="ECO:0000313" key="1">
    <source>
        <dbReference type="EMBL" id="SLN42158.1"/>
    </source>
</evidence>
<accession>A0A1Y5SM25</accession>
<organism evidence="1 2">
    <name type="scientific">Pacificibacter marinus</name>
    <dbReference type="NCBI Taxonomy" id="658057"/>
    <lineage>
        <taxon>Bacteria</taxon>
        <taxon>Pseudomonadati</taxon>
        <taxon>Pseudomonadota</taxon>
        <taxon>Alphaproteobacteria</taxon>
        <taxon>Rhodobacterales</taxon>
        <taxon>Roseobacteraceae</taxon>
        <taxon>Pacificibacter</taxon>
    </lineage>
</organism>
<dbReference type="EMBL" id="FWFW01000005">
    <property type="protein sequence ID" value="SLN42158.1"/>
    <property type="molecule type" value="Genomic_DNA"/>
</dbReference>
<dbReference type="OrthoDB" id="7874921at2"/>
<keyword evidence="2" id="KW-1185">Reference proteome</keyword>
<dbReference type="RefSeq" id="WP_085849130.1">
    <property type="nucleotide sequence ID" value="NZ_FNZV01000004.1"/>
</dbReference>
<dbReference type="AlphaFoldDB" id="A0A1Y5SM25"/>
<gene>
    <name evidence="1" type="ORF">PAM7971_01992</name>
</gene>
<dbReference type="Proteomes" id="UP000193307">
    <property type="component" value="Unassembled WGS sequence"/>
</dbReference>
<protein>
    <recommendedName>
        <fullName evidence="3">Dihydroorotate dehydrogenase</fullName>
    </recommendedName>
</protein>